<evidence type="ECO:0000313" key="3">
    <source>
        <dbReference type="Proteomes" id="UP001589646"/>
    </source>
</evidence>
<dbReference type="EMBL" id="JBHMCE010000009">
    <property type="protein sequence ID" value="MFB9530647.1"/>
    <property type="molecule type" value="Genomic_DNA"/>
</dbReference>
<evidence type="ECO:0000256" key="1">
    <source>
        <dbReference type="SAM" id="MobiDB-lite"/>
    </source>
</evidence>
<evidence type="ECO:0008006" key="4">
    <source>
        <dbReference type="Google" id="ProtNLM"/>
    </source>
</evidence>
<dbReference type="RefSeq" id="WP_346121986.1">
    <property type="nucleotide sequence ID" value="NZ_BAAAXC010000012.1"/>
</dbReference>
<dbReference type="Proteomes" id="UP001589646">
    <property type="component" value="Unassembled WGS sequence"/>
</dbReference>
<feature type="compositionally biased region" description="Gly residues" evidence="1">
    <location>
        <begin position="70"/>
        <end position="89"/>
    </location>
</feature>
<proteinExistence type="predicted"/>
<dbReference type="InterPro" id="IPR036291">
    <property type="entry name" value="NAD(P)-bd_dom_sf"/>
</dbReference>
<accession>A0ABV5Q583</accession>
<comment type="caution">
    <text evidence="2">The sequence shown here is derived from an EMBL/GenBank/DDBJ whole genome shotgun (WGS) entry which is preliminary data.</text>
</comment>
<name>A0ABV5Q583_9ACTN</name>
<keyword evidence="3" id="KW-1185">Reference proteome</keyword>
<dbReference type="SUPFAM" id="SSF51735">
    <property type="entry name" value="NAD(P)-binding Rossmann-fold domains"/>
    <property type="match status" value="1"/>
</dbReference>
<dbReference type="Gene3D" id="3.40.50.720">
    <property type="entry name" value="NAD(P)-binding Rossmann-like Domain"/>
    <property type="match status" value="1"/>
</dbReference>
<reference evidence="2 3" key="1">
    <citation type="submission" date="2024-09" db="EMBL/GenBank/DDBJ databases">
        <authorList>
            <person name="Sun Q."/>
            <person name="Mori K."/>
        </authorList>
    </citation>
    <scope>NUCLEOTIDE SEQUENCE [LARGE SCALE GENOMIC DNA]</scope>
    <source>
        <strain evidence="2 3">JCM 3323</strain>
    </source>
</reference>
<sequence>MTGATGGIGGPLVEALVRAGHRVVAAGRAAAGRADGVLARARDPGQRHAGDAGGAQMIGAQMVGVRGRQGGAARAGGLPAAGGGGQGGAGDDRTTKGPAVQMDGRASRVAGTGFEPATFGL</sequence>
<protein>
    <recommendedName>
        <fullName evidence="4">NAD-dependent epimerase/dehydratase family protein</fullName>
    </recommendedName>
</protein>
<feature type="region of interest" description="Disordered" evidence="1">
    <location>
        <begin position="70"/>
        <end position="103"/>
    </location>
</feature>
<evidence type="ECO:0000313" key="2">
    <source>
        <dbReference type="EMBL" id="MFB9530647.1"/>
    </source>
</evidence>
<organism evidence="2 3">
    <name type="scientific">Nonomuraea roseola</name>
    <dbReference type="NCBI Taxonomy" id="46179"/>
    <lineage>
        <taxon>Bacteria</taxon>
        <taxon>Bacillati</taxon>
        <taxon>Actinomycetota</taxon>
        <taxon>Actinomycetes</taxon>
        <taxon>Streptosporangiales</taxon>
        <taxon>Streptosporangiaceae</taxon>
        <taxon>Nonomuraea</taxon>
    </lineage>
</organism>
<gene>
    <name evidence="2" type="ORF">ACFFRN_28985</name>
</gene>